<evidence type="ECO:0000259" key="27">
    <source>
        <dbReference type="PROSITE" id="PS50052"/>
    </source>
</evidence>
<dbReference type="EMBL" id="VEVO01000004">
    <property type="protein sequence ID" value="KAF0043143.1"/>
    <property type="molecule type" value="Genomic_DNA"/>
</dbReference>
<feature type="compositionally biased region" description="Basic and acidic residues" evidence="24">
    <location>
        <begin position="277"/>
        <end position="309"/>
    </location>
</feature>
<feature type="compositionally biased region" description="Basic and acidic residues" evidence="24">
    <location>
        <begin position="1167"/>
        <end position="1180"/>
    </location>
</feature>
<dbReference type="Gene3D" id="2.60.220.30">
    <property type="match status" value="1"/>
</dbReference>
<feature type="coiled-coil region" evidence="23">
    <location>
        <begin position="2615"/>
        <end position="2649"/>
    </location>
</feature>
<feature type="compositionally biased region" description="Basic and acidic residues" evidence="24">
    <location>
        <begin position="2985"/>
        <end position="3004"/>
    </location>
</feature>
<proteinExistence type="inferred from homology"/>
<protein>
    <recommendedName>
        <fullName evidence="21">Zona occludens protein 1</fullName>
    </recommendedName>
    <alternativeName>
        <fullName evidence="20">Zonula occludens protein 1</fullName>
    </alternativeName>
</protein>
<feature type="compositionally biased region" description="Pro residues" evidence="24">
    <location>
        <begin position="2364"/>
        <end position="2375"/>
    </location>
</feature>
<feature type="compositionally biased region" description="Polar residues" evidence="24">
    <location>
        <begin position="2271"/>
        <end position="2280"/>
    </location>
</feature>
<evidence type="ECO:0000256" key="25">
    <source>
        <dbReference type="SAM" id="Phobius"/>
    </source>
</evidence>
<feature type="region of interest" description="Disordered" evidence="24">
    <location>
        <begin position="2909"/>
        <end position="3004"/>
    </location>
</feature>
<keyword evidence="11" id="KW-0597">Phosphoprotein</keyword>
<feature type="transmembrane region" description="Helical" evidence="25">
    <location>
        <begin position="2018"/>
        <end position="2039"/>
    </location>
</feature>
<feature type="region of interest" description="Disordered" evidence="24">
    <location>
        <begin position="2235"/>
        <end position="2290"/>
    </location>
</feature>
<dbReference type="InterPro" id="IPR035597">
    <property type="entry name" value="ZO-1_SH3"/>
</dbReference>
<feature type="compositionally biased region" description="Low complexity" evidence="24">
    <location>
        <begin position="525"/>
        <end position="541"/>
    </location>
</feature>
<feature type="compositionally biased region" description="Acidic residues" evidence="24">
    <location>
        <begin position="2965"/>
        <end position="2984"/>
    </location>
</feature>
<dbReference type="CDD" id="cd12026">
    <property type="entry name" value="SH3_ZO-1"/>
    <property type="match status" value="1"/>
</dbReference>
<comment type="caution">
    <text evidence="30">The sequence shown here is derived from an EMBL/GenBank/DDBJ whole genome shotgun (WGS) entry which is preliminary data.</text>
</comment>
<feature type="compositionally biased region" description="Gly residues" evidence="24">
    <location>
        <begin position="262"/>
        <end position="276"/>
    </location>
</feature>
<feature type="non-terminal residue" evidence="30">
    <location>
        <position position="1"/>
    </location>
</feature>
<keyword evidence="13" id="KW-0677">Repeat</keyword>
<evidence type="ECO:0000256" key="16">
    <source>
        <dbReference type="ARBA" id="ARBA00022968"/>
    </source>
</evidence>
<gene>
    <name evidence="30" type="ORF">F2P81_004480</name>
</gene>
<feature type="compositionally biased region" description="Polar residues" evidence="24">
    <location>
        <begin position="1144"/>
        <end position="1163"/>
    </location>
</feature>
<dbReference type="InterPro" id="IPR001452">
    <property type="entry name" value="SH3_domain"/>
</dbReference>
<dbReference type="GO" id="GO:0098609">
    <property type="term" value="P:cell-cell adhesion"/>
    <property type="evidence" value="ECO:0007669"/>
    <property type="project" value="TreeGrafter"/>
</dbReference>
<organism evidence="30 31">
    <name type="scientific">Scophthalmus maximus</name>
    <name type="common">Turbot</name>
    <name type="synonym">Psetta maxima</name>
    <dbReference type="NCBI Taxonomy" id="52904"/>
    <lineage>
        <taxon>Eukaryota</taxon>
        <taxon>Metazoa</taxon>
        <taxon>Chordata</taxon>
        <taxon>Craniata</taxon>
        <taxon>Vertebrata</taxon>
        <taxon>Euteleostomi</taxon>
        <taxon>Actinopterygii</taxon>
        <taxon>Neopterygii</taxon>
        <taxon>Teleostei</taxon>
        <taxon>Neoteleostei</taxon>
        <taxon>Acanthomorphata</taxon>
        <taxon>Carangaria</taxon>
        <taxon>Pleuronectiformes</taxon>
        <taxon>Pleuronectoidei</taxon>
        <taxon>Scophthalmidae</taxon>
        <taxon>Scophthalmus</taxon>
    </lineage>
</organism>
<dbReference type="FunFam" id="2.30.42.10:FF:000170">
    <property type="entry name" value="tight junction protein ZO-1 isoform X2"/>
    <property type="match status" value="1"/>
</dbReference>
<name>A0A6A4TAX8_SCOMX</name>
<dbReference type="SUPFAM" id="SSF50156">
    <property type="entry name" value="PDZ domain-like"/>
    <property type="match status" value="3"/>
</dbReference>
<dbReference type="GO" id="GO:0005886">
    <property type="term" value="C:plasma membrane"/>
    <property type="evidence" value="ECO:0007669"/>
    <property type="project" value="UniProtKB-SubCell"/>
</dbReference>
<comment type="similarity">
    <text evidence="7">Belongs to the GOLM family.</text>
</comment>
<dbReference type="FunFam" id="3.40.50.300:FF:000110">
    <property type="entry name" value="tight junction protein ZO-1 isoform X1"/>
    <property type="match status" value="1"/>
</dbReference>
<evidence type="ECO:0000256" key="5">
    <source>
        <dbReference type="ARBA" id="ARBA00004610"/>
    </source>
</evidence>
<dbReference type="Gene3D" id="1.10.287.1490">
    <property type="match status" value="1"/>
</dbReference>
<dbReference type="InterPro" id="IPR036028">
    <property type="entry name" value="SH3-like_dom_sf"/>
</dbReference>
<evidence type="ECO:0000256" key="6">
    <source>
        <dbReference type="ARBA" id="ARBA00007014"/>
    </source>
</evidence>
<dbReference type="Proteomes" id="UP000438429">
    <property type="component" value="Unassembled WGS sequence"/>
</dbReference>
<evidence type="ECO:0000313" key="31">
    <source>
        <dbReference type="Proteomes" id="UP000438429"/>
    </source>
</evidence>
<dbReference type="Gene3D" id="2.30.42.10">
    <property type="match status" value="3"/>
</dbReference>
<reference evidence="30 31" key="1">
    <citation type="submission" date="2019-06" db="EMBL/GenBank/DDBJ databases">
        <title>Draft genomes of female and male turbot (Scophthalmus maximus).</title>
        <authorList>
            <person name="Xu H."/>
            <person name="Xu X.-W."/>
            <person name="Shao C."/>
            <person name="Chen S."/>
        </authorList>
    </citation>
    <scope>NUCLEOTIDE SEQUENCE [LARGE SCALE GENOMIC DNA]</scope>
    <source>
        <strain evidence="30">Ysfricsl-2016a</strain>
        <tissue evidence="30">Blood</tissue>
    </source>
</reference>
<dbReference type="InterPro" id="IPR036034">
    <property type="entry name" value="PDZ_sf"/>
</dbReference>
<dbReference type="FunFam" id="2.30.42.10:FF:000009">
    <property type="entry name" value="Putative tight junction protein ZO-1"/>
    <property type="match status" value="1"/>
</dbReference>
<evidence type="ECO:0000256" key="4">
    <source>
        <dbReference type="ARBA" id="ARBA00004606"/>
    </source>
</evidence>
<feature type="region of interest" description="Disordered" evidence="24">
    <location>
        <begin position="406"/>
        <end position="544"/>
    </location>
</feature>
<dbReference type="InterPro" id="IPR000906">
    <property type="entry name" value="ZU5_dom"/>
</dbReference>
<dbReference type="FunFam" id="2.30.42.10:FF:000013">
    <property type="entry name" value="Putative tight junction protein ZO-1"/>
    <property type="match status" value="1"/>
</dbReference>
<feature type="compositionally biased region" description="Basic residues" evidence="24">
    <location>
        <begin position="220"/>
        <end position="229"/>
    </location>
</feature>
<keyword evidence="17 25" id="KW-1133">Transmembrane helix</keyword>
<feature type="region of interest" description="Disordered" evidence="24">
    <location>
        <begin position="1082"/>
        <end position="1588"/>
    </location>
</feature>
<dbReference type="PANTHER" id="PTHR13865">
    <property type="entry name" value="TIGHT JUNCTION PROTEIN"/>
    <property type="match status" value="1"/>
</dbReference>
<keyword evidence="19 25" id="KW-0472">Membrane</keyword>
<dbReference type="PROSITE" id="PS50002">
    <property type="entry name" value="SH3"/>
    <property type="match status" value="1"/>
</dbReference>
<feature type="compositionally biased region" description="Polar residues" evidence="24">
    <location>
        <begin position="1217"/>
        <end position="1235"/>
    </location>
</feature>
<feature type="compositionally biased region" description="Basic and acidic residues" evidence="24">
    <location>
        <begin position="1503"/>
        <end position="1516"/>
    </location>
</feature>
<feature type="coiled-coil region" evidence="23">
    <location>
        <begin position="2685"/>
        <end position="2762"/>
    </location>
</feature>
<feature type="compositionally biased region" description="Pro residues" evidence="24">
    <location>
        <begin position="1520"/>
        <end position="1530"/>
    </location>
</feature>
<dbReference type="Pfam" id="PF00791">
    <property type="entry name" value="ZU5"/>
    <property type="match status" value="1"/>
</dbReference>
<feature type="domain" description="PDZ" evidence="28">
    <location>
        <begin position="320"/>
        <end position="398"/>
    </location>
</feature>
<feature type="compositionally biased region" description="Basic and acidic residues" evidence="24">
    <location>
        <begin position="2909"/>
        <end position="2928"/>
    </location>
</feature>
<dbReference type="PROSITE" id="PS51145">
    <property type="entry name" value="ZU5"/>
    <property type="match status" value="1"/>
</dbReference>
<dbReference type="Pfam" id="PF07653">
    <property type="entry name" value="SH3_2"/>
    <property type="match status" value="1"/>
</dbReference>
<keyword evidence="9 22" id="KW-0728">SH3 domain</keyword>
<evidence type="ECO:0000259" key="29">
    <source>
        <dbReference type="PROSITE" id="PS51145"/>
    </source>
</evidence>
<dbReference type="SUPFAM" id="SSF52540">
    <property type="entry name" value="P-loop containing nucleoside triphosphate hydrolases"/>
    <property type="match status" value="1"/>
</dbReference>
<dbReference type="GO" id="GO:0045216">
    <property type="term" value="P:cell-cell junction organization"/>
    <property type="evidence" value="ECO:0007669"/>
    <property type="project" value="TreeGrafter"/>
</dbReference>
<evidence type="ECO:0000256" key="13">
    <source>
        <dbReference type="ARBA" id="ARBA00022737"/>
    </source>
</evidence>
<dbReference type="CDD" id="cd06729">
    <property type="entry name" value="PDZ3_ZO1-like_domain"/>
    <property type="match status" value="1"/>
</dbReference>
<evidence type="ECO:0000259" key="28">
    <source>
        <dbReference type="PROSITE" id="PS50106"/>
    </source>
</evidence>
<evidence type="ECO:0000313" key="30">
    <source>
        <dbReference type="EMBL" id="KAF0043143.1"/>
    </source>
</evidence>
<feature type="transmembrane region" description="Helical" evidence="25">
    <location>
        <begin position="1911"/>
        <end position="1928"/>
    </location>
</feature>
<keyword evidence="15" id="KW-0965">Cell junction</keyword>
<keyword evidence="10" id="KW-1003">Cell membrane</keyword>
<feature type="region of interest" description="Disordered" evidence="24">
    <location>
        <begin position="960"/>
        <end position="1051"/>
    </location>
</feature>
<evidence type="ECO:0000256" key="24">
    <source>
        <dbReference type="SAM" id="MobiDB-lite"/>
    </source>
</evidence>
<feature type="region of interest" description="Disordered" evidence="24">
    <location>
        <begin position="2207"/>
        <end position="2226"/>
    </location>
</feature>
<evidence type="ECO:0000256" key="10">
    <source>
        <dbReference type="ARBA" id="ARBA00022475"/>
    </source>
</evidence>
<keyword evidence="14" id="KW-0303">Gap junction</keyword>
<dbReference type="Pfam" id="PF04103">
    <property type="entry name" value="CD20"/>
    <property type="match status" value="1"/>
</dbReference>
<dbReference type="SMART" id="SM00228">
    <property type="entry name" value="PDZ"/>
    <property type="match status" value="3"/>
</dbReference>
<feature type="domain" description="PDZ" evidence="28">
    <location>
        <begin position="140"/>
        <end position="227"/>
    </location>
</feature>
<feature type="compositionally biased region" description="Polar residues" evidence="24">
    <location>
        <begin position="2254"/>
        <end position="2264"/>
    </location>
</feature>
<feature type="domain" description="Guanylate kinase-like" evidence="27">
    <location>
        <begin position="820"/>
        <end position="921"/>
    </location>
</feature>
<comment type="subcellular location">
    <subcellularLocation>
        <location evidence="5">Cell junction</location>
        <location evidence="5">Gap junction</location>
    </subcellularLocation>
    <subcellularLocation>
        <location evidence="3">Cell junction</location>
        <location evidence="3">Tight junction</location>
    </subcellularLocation>
    <subcellularLocation>
        <location evidence="2">Cell membrane</location>
        <topology evidence="2">Peripheral membrane protein</topology>
        <orientation evidence="2">Cytoplasmic side</orientation>
    </subcellularLocation>
    <subcellularLocation>
        <location evidence="1">Membrane</location>
        <topology evidence="1">Multi-pass membrane protein</topology>
    </subcellularLocation>
    <subcellularLocation>
        <location evidence="4">Membrane</location>
        <topology evidence="4">Single-pass type II membrane protein</topology>
    </subcellularLocation>
</comment>
<dbReference type="Gene3D" id="3.40.50.300">
    <property type="entry name" value="P-loop containing nucleotide triphosphate hydrolases"/>
    <property type="match status" value="1"/>
</dbReference>
<keyword evidence="12 25" id="KW-0812">Transmembrane</keyword>
<feature type="region of interest" description="Disordered" evidence="24">
    <location>
        <begin position="220"/>
        <end position="325"/>
    </location>
</feature>
<dbReference type="GO" id="GO:0005923">
    <property type="term" value="C:bicellular tight junction"/>
    <property type="evidence" value="ECO:0007669"/>
    <property type="project" value="UniProtKB-SubCell"/>
</dbReference>
<dbReference type="SMART" id="SM00072">
    <property type="entry name" value="GuKc"/>
    <property type="match status" value="1"/>
</dbReference>
<dbReference type="PRINTS" id="PR02084">
    <property type="entry name" value="GOLM1CASC4"/>
</dbReference>
<feature type="domain" description="ZU5" evidence="29">
    <location>
        <begin position="1693"/>
        <end position="1824"/>
    </location>
</feature>
<evidence type="ECO:0000256" key="3">
    <source>
        <dbReference type="ARBA" id="ARBA00004435"/>
    </source>
</evidence>
<dbReference type="FunFam" id="2.60.220.30:FF:000004">
    <property type="entry name" value="tight junction protein ZO-1 isoform X1"/>
    <property type="match status" value="1"/>
</dbReference>
<feature type="compositionally biased region" description="Low complexity" evidence="24">
    <location>
        <begin position="2386"/>
        <end position="2400"/>
    </location>
</feature>
<feature type="domain" description="SH3" evidence="26">
    <location>
        <begin position="646"/>
        <end position="714"/>
    </location>
</feature>
<feature type="transmembrane region" description="Helical" evidence="25">
    <location>
        <begin position="2582"/>
        <end position="2602"/>
    </location>
</feature>
<feature type="domain" description="PDZ" evidence="28">
    <location>
        <begin position="551"/>
        <end position="632"/>
    </location>
</feature>
<dbReference type="InterPro" id="IPR027417">
    <property type="entry name" value="P-loop_NTPase"/>
</dbReference>
<dbReference type="GO" id="GO:0150105">
    <property type="term" value="P:protein localization to cell-cell junction"/>
    <property type="evidence" value="ECO:0007669"/>
    <property type="project" value="TreeGrafter"/>
</dbReference>
<dbReference type="SUPFAM" id="SSF50044">
    <property type="entry name" value="SH3-domain"/>
    <property type="match status" value="1"/>
</dbReference>
<evidence type="ECO:0000256" key="7">
    <source>
        <dbReference type="ARBA" id="ARBA00007474"/>
    </source>
</evidence>
<evidence type="ECO:0000256" key="12">
    <source>
        <dbReference type="ARBA" id="ARBA00022692"/>
    </source>
</evidence>
<keyword evidence="16" id="KW-0735">Signal-anchor</keyword>
<dbReference type="CDD" id="cd06728">
    <property type="entry name" value="PDZ2_ZO1-like_ds"/>
    <property type="match status" value="1"/>
</dbReference>
<evidence type="ECO:0000256" key="9">
    <source>
        <dbReference type="ARBA" id="ARBA00022443"/>
    </source>
</evidence>
<evidence type="ECO:0000256" key="11">
    <source>
        <dbReference type="ARBA" id="ARBA00022553"/>
    </source>
</evidence>
<accession>A0A6A4TAX8</accession>
<dbReference type="GO" id="GO:1905605">
    <property type="term" value="P:positive regulation of blood-brain barrier permeability"/>
    <property type="evidence" value="ECO:0007669"/>
    <property type="project" value="TreeGrafter"/>
</dbReference>
<feature type="region of interest" description="Disordered" evidence="24">
    <location>
        <begin position="1607"/>
        <end position="1688"/>
    </location>
</feature>
<dbReference type="InterPro" id="IPR007237">
    <property type="entry name" value="CD20-like"/>
</dbReference>
<dbReference type="Pfam" id="PF00625">
    <property type="entry name" value="Guanylate_kin"/>
    <property type="match status" value="1"/>
</dbReference>
<dbReference type="InterPro" id="IPR008144">
    <property type="entry name" value="Guanylate_kin-like_dom"/>
</dbReference>
<dbReference type="CDD" id="cd06727">
    <property type="entry name" value="PDZ1_ZO1-like"/>
    <property type="match status" value="1"/>
</dbReference>
<dbReference type="PROSITE" id="PS50106">
    <property type="entry name" value="PDZ"/>
    <property type="match status" value="3"/>
</dbReference>
<dbReference type="Pfam" id="PF00595">
    <property type="entry name" value="PDZ"/>
    <property type="match status" value="3"/>
</dbReference>
<evidence type="ECO:0000256" key="17">
    <source>
        <dbReference type="ARBA" id="ARBA00022989"/>
    </source>
</evidence>
<feature type="compositionally biased region" description="Acidic residues" evidence="24">
    <location>
        <begin position="245"/>
        <end position="255"/>
    </location>
</feature>
<dbReference type="PROSITE" id="PS50052">
    <property type="entry name" value="GUANYLATE_KINASE_2"/>
    <property type="match status" value="1"/>
</dbReference>
<feature type="transmembrane region" description="Helical" evidence="25">
    <location>
        <begin position="1934"/>
        <end position="1956"/>
    </location>
</feature>
<evidence type="ECO:0000256" key="18">
    <source>
        <dbReference type="ARBA" id="ARBA00023054"/>
    </source>
</evidence>
<evidence type="ECO:0000256" key="8">
    <source>
        <dbReference type="ARBA" id="ARBA00022427"/>
    </source>
</evidence>
<dbReference type="GO" id="GO:0050839">
    <property type="term" value="F:cell adhesion molecule binding"/>
    <property type="evidence" value="ECO:0007669"/>
    <property type="project" value="TreeGrafter"/>
</dbReference>
<dbReference type="GO" id="GO:0090557">
    <property type="term" value="P:establishment of endothelial intestinal barrier"/>
    <property type="evidence" value="ECO:0007669"/>
    <property type="project" value="TreeGrafter"/>
</dbReference>
<evidence type="ECO:0000256" key="2">
    <source>
        <dbReference type="ARBA" id="ARBA00004413"/>
    </source>
</evidence>
<feature type="compositionally biased region" description="Basic and acidic residues" evidence="24">
    <location>
        <begin position="1391"/>
        <end position="1408"/>
    </location>
</feature>
<dbReference type="InterPro" id="IPR001478">
    <property type="entry name" value="PDZ"/>
</dbReference>
<evidence type="ECO:0000256" key="15">
    <source>
        <dbReference type="ARBA" id="ARBA00022949"/>
    </source>
</evidence>
<sequence length="3004" mass="330858">GFVEYNISSPDIGNFPDADTVIVVTLIQEIVCVPFVNVFFLRTSAFRLVFREDRLKNDTEPTSQPAQVAYAILSIYTCKPYVTFALPKHWLALVFLCHCECTTPDTEGNQDEVGAHECWAIVTFTKSAAMEETVIWEQHTVTLHRAAGFGFGIAISGGRDNPHFQSGETSIVISDVLKGGPAEGLLQENDRVVMVNAVSMDNVEHAYAVQQLRKSGKNAKITIRRKRKVQIPVSRPGDRETMSEHEEEDSDEDDGYEHHSGRGGPSAYGGASGGTDTGRRQERERSNSSRRDHSASRERSISPRSDRRSQASSAPPRPAKVTLVKSRKNEEYGLRLASHIFVKDISPESLAARDGNIQEGDVVLKINGTVTENLSLIDAKKLIERSKGKLKMVVQRDERATLLNIPDLDDSIPSGNNSDRDDISEIHSLTSDHSNRSLGRGSRSRSPDRPETSDLLRHSPRQISNGSHRSRDEERVSKPGSMSTPVKSSDDGVLSQASDQASSRDDKSLPPLPEPKPVYAQPGQPDVDLPVSPSDAPVPSAAHDDSILRPSMKLVKFKKGESVGLRLAGGNDVGIFVAGVLEDSPAAKEGLEEGDQILRVNNVDFANIIREEAVLFLLDLPRGEEVTILAQKKKDVYRRIVESDVGDSFYIRTHFEYEKESPYGLSFNKGEVFRVVDTLYNGKLGSWLAIRIGKNHQEVERGIIPNKNRAEQLSSVQYTLPKTPGGDRADFWRFRGLRSSKRNLRKSREDLSAQPVQTKFPAYERVVLREAGFLRPVVIFGPIADVAREKLAREEPDVFEQAKSEPRDAGTDQKSSGIIRLHTIKQIIDRDKHAVLDITPNAVDRLNYAQWYPIVVFLNPDTKQGVKTMRTRLCPESRKSARKLYDRALKLRKNNHHLFTTTINLNSMNDGWFGALKETIQQQQNQLVWVSEGKADGAAEDDLDIHDDRLSYLSAPGSEYSMYSTDSRHTSDYEDTDTEGGAYTDQELDETLNDDVGPPTEPAITRSSEPVREDPPVIQEPPGYAGYQHTVQPDPLNRIDPAGFKAPVPQQKAEAAAVTSIPQQPEPLPETMPPAVDVTVKTVGGLSPDEAPAAPHMQPSPNPEAGSLRRPIPELARQSVTPEPLQSGLASSEPKMFLKDPYITDNTGRTGHSTKPVTYNPQQGYHPDQHPYRDYDHPPSRYDVSSSGVSSGGGYPEPKYRNYDSNPPYENNVPHYDQQQWNPYSQPISTANSQGFDHRMPYGDGPDSQYTPPLRYDEPPPQQGFDGRPRYGKPTGPGPVRYDDLPPPAPGPDLHYDQDSHLSTYPTAARSPDPTAQRPAYNQGPTPQQKGYTPQQYDPVPVNSETSPTPPPKAENSSPSPVDLHKPAPVRSVPQEDDPALRHQSVLTRVKMFENKRSVSVDRARDAADSSGNKAADLSLKAGGVIPKANSLSNLDQEKTFRAPEPQKPQSIVADDIVRSNHYDPDEDEDYYRKQLSYFDRLQVGPNKPQPQAQTSHNYSRTESVEKPSPVEKKYEPVPQVTPPLPPATLPKPATEAKPPAREETVQTNFLPHKSFPEKSPVNGTSEQPPKTVTSTGAPPASSYNRYVPKPYTTSARPFARMFDSPKFNHNLLPNDKPEIAPKGRSSSPVKPHIPPQPQNTDHDSGLDTFTRTMDHRSKYQHNNINAVPKAIPVSPSALDDDEDEDEGHTVVATARGIFNSNGGVLSSIETGVSIIIPQGAIPDGVEQEIYFKVCRDNSILPPLDKEKGETLLSPLVMCGPHGLKFLKPVELRLPHCASMTPDGWSFALKSSDSSSVSCGLHDDEGHVHPQFNDTAALTLRLEMSRPLGSSYPPVTMLVNALPRGGGGGPGSLSPASLSRSLSRLREYRTRTRIMLALGVSQMVLGTLILAVSFAALALTTSPRVRHSCPFWAGFSVLLSGLIGVVSWKRPLSLVITFFMLLSAVCVMLNLAGSILSCQNAQLVNSLEDCQLLKFDSDGVCVCCELQQQSSSCNNMGETLKLNPLRDCNTIRLRLKELLFSVCALNVISTIVCALATAMCCMQMVSTDVLQMFMPHRARALNADCMTPHGTILHQTMDFDEFIPPIPPPPYYPPEYTCTPSMDGQRGLHLDFPHSPFSAIYGVPINSPGTLYPTDLPPPYESVVGQTPASQVTTSIEQQATESSLCERNTTAGLSTQASVDSASLMVSEVADQDQTCSSEDLCSLEVQGSDSSPYGTPHTAPTDGSCTSLELCTRGSSHGHGGLPNMDVRPSDTGYSECSQTQESLERSPDWSSENFSNLDQEDSTDNTHPCEELSAVVHMCDELASAKHLPEEPPKPPTHSLIKARMMSRKLMLPVAIPPPPQPCSPTSVASSGGTSGISPLAPSPSPSPPSRPRGPRLCFSVWSPSSTSQPPSTSAQSVYSPSERPRVLRAARRYRKLARIVRSTSDPISCSSATGHPKDISTEVVGAKSGNTCVRKQQKEDRKIDILFKPRSLHTNSSHERPHSLADLKMYKDTKILVAKFLEHSNCSLPPEVQQVVNNIKCVIKSDEKHMEEAIFSANVIDQRTRTELCRLRQQRVTFTVVAFVEMVGFGANRRGGRLPSFVLVFLMVVVAILSFNYWTVSNRHGRLLDELAEVQSQVKRTDAARSRLEKRNSELMVQVETHRKQIDQRDGDYSLLEGKLQAREALIRKCTDDKMKQQGDATAQITEIQRLKEQLKELKQEFMKQEEQLREVKKNSTTLERKLEYESLQCGRQIAQLKDEYEESKKTLEQEALKLRQSIMDGQNGVVAGRHANGAPGVEMVGERHNVVTHQHDGTDLKEEMGKPGSDAGMPGIEDSEVGKIDDVQFALKKPAITKKHDDTPDVVVGVGAGPGVGAADGPGGQGLSLDQPRLQQDRVENQAAVIAPPNIIKQADKPVVFEEDNKAGIKADELGEEQRQLRGRFFDENESPVDPQHGSKLADYNGDDGNVGEYEADKQAELAYNEEEDGDGGEEDVQDDDDRDMQGDRAVDYGKRHQAIDIL</sequence>
<evidence type="ECO:0000256" key="22">
    <source>
        <dbReference type="PROSITE-ProRule" id="PRU00192"/>
    </source>
</evidence>
<feature type="compositionally biased region" description="Basic and acidic residues" evidence="24">
    <location>
        <begin position="445"/>
        <end position="457"/>
    </location>
</feature>
<evidence type="ECO:0000256" key="19">
    <source>
        <dbReference type="ARBA" id="ARBA00023136"/>
    </source>
</evidence>
<keyword evidence="8" id="KW-0796">Tight junction</keyword>
<feature type="compositionally biased region" description="Polar residues" evidence="24">
    <location>
        <begin position="1323"/>
        <end position="1336"/>
    </location>
</feature>
<keyword evidence="18 23" id="KW-0175">Coiled coil</keyword>
<dbReference type="Gene3D" id="2.30.30.40">
    <property type="entry name" value="SH3 Domains"/>
    <property type="match status" value="1"/>
</dbReference>
<dbReference type="InterPro" id="IPR026139">
    <property type="entry name" value="GOLM1/CASC4"/>
</dbReference>
<dbReference type="GO" id="GO:0005921">
    <property type="term" value="C:gap junction"/>
    <property type="evidence" value="ECO:0007669"/>
    <property type="project" value="UniProtKB-SubCell"/>
</dbReference>
<evidence type="ECO:0000256" key="20">
    <source>
        <dbReference type="ARBA" id="ARBA00077377"/>
    </source>
</evidence>
<feature type="region of interest" description="Disordered" evidence="24">
    <location>
        <begin position="2336"/>
        <end position="2407"/>
    </location>
</feature>
<dbReference type="SMART" id="SM00218">
    <property type="entry name" value="ZU5"/>
    <property type="match status" value="1"/>
</dbReference>
<evidence type="ECO:0000259" key="26">
    <source>
        <dbReference type="PROSITE" id="PS50002"/>
    </source>
</evidence>
<feature type="transmembrane region" description="Helical" evidence="25">
    <location>
        <begin position="2559"/>
        <end position="2575"/>
    </location>
</feature>
<evidence type="ECO:0000256" key="23">
    <source>
        <dbReference type="SAM" id="Coils"/>
    </source>
</evidence>
<dbReference type="PANTHER" id="PTHR13865:SF31">
    <property type="entry name" value="TIGHT JUNCTION PROTEIN ZO-1 ISOFORM X1"/>
    <property type="match status" value="1"/>
</dbReference>
<comment type="similarity">
    <text evidence="6">Belongs to the MAGUK family.</text>
</comment>
<dbReference type="InterPro" id="IPR008145">
    <property type="entry name" value="GK/Ca_channel_bsu"/>
</dbReference>
<evidence type="ECO:0000256" key="1">
    <source>
        <dbReference type="ARBA" id="ARBA00004141"/>
    </source>
</evidence>
<feature type="compositionally biased region" description="Polar residues" evidence="24">
    <location>
        <begin position="1490"/>
        <end position="1502"/>
    </location>
</feature>
<evidence type="ECO:0000256" key="21">
    <source>
        <dbReference type="ARBA" id="ARBA00081594"/>
    </source>
</evidence>
<feature type="compositionally biased region" description="Polar residues" evidence="24">
    <location>
        <begin position="1562"/>
        <end position="1585"/>
    </location>
</feature>
<evidence type="ECO:0000256" key="14">
    <source>
        <dbReference type="ARBA" id="ARBA00022868"/>
    </source>
</evidence>
<feature type="transmembrane region" description="Helical" evidence="25">
    <location>
        <begin position="1874"/>
        <end position="1899"/>
    </location>
</feature>